<dbReference type="InterPro" id="IPR021139">
    <property type="entry name" value="NYN"/>
</dbReference>
<dbReference type="Pfam" id="PF01936">
    <property type="entry name" value="NYN"/>
    <property type="match status" value="1"/>
</dbReference>
<evidence type="ECO:0000313" key="3">
    <source>
        <dbReference type="EMBL" id="CEM63047.1"/>
    </source>
</evidence>
<dbReference type="CDD" id="cd10146">
    <property type="entry name" value="LabA_like_C"/>
    <property type="match status" value="1"/>
</dbReference>
<organism evidence="3 5">
    <name type="scientific">Treponema phagedenis</name>
    <dbReference type="NCBI Taxonomy" id="162"/>
    <lineage>
        <taxon>Bacteria</taxon>
        <taxon>Pseudomonadati</taxon>
        <taxon>Spirochaetota</taxon>
        <taxon>Spirochaetia</taxon>
        <taxon>Spirochaetales</taxon>
        <taxon>Treponemataceae</taxon>
        <taxon>Treponema</taxon>
    </lineage>
</organism>
<feature type="region of interest" description="Disordered" evidence="1">
    <location>
        <begin position="301"/>
        <end position="323"/>
    </location>
</feature>
<dbReference type="InterPro" id="IPR041966">
    <property type="entry name" value="LOTUS-like"/>
</dbReference>
<protein>
    <submittedName>
        <fullName evidence="4">NYN domain-containing protein</fullName>
    </submittedName>
</protein>
<dbReference type="Proteomes" id="UP000323594">
    <property type="component" value="Chromosome"/>
</dbReference>
<dbReference type="Pfam" id="PF12872">
    <property type="entry name" value="OST-HTH"/>
    <property type="match status" value="1"/>
</dbReference>
<feature type="compositionally biased region" description="Basic and acidic residues" evidence="1">
    <location>
        <begin position="314"/>
        <end position="323"/>
    </location>
</feature>
<dbReference type="PROSITE" id="PS51644">
    <property type="entry name" value="HTH_OST"/>
    <property type="match status" value="1"/>
</dbReference>
<dbReference type="RefSeq" id="WP_002700795.1">
    <property type="nucleotide sequence ID" value="NZ_CDNC01000048.1"/>
</dbReference>
<feature type="domain" description="HTH OST-type" evidence="2">
    <location>
        <begin position="154"/>
        <end position="232"/>
    </location>
</feature>
<dbReference type="Gene3D" id="3.40.50.1010">
    <property type="entry name" value="5'-nuclease"/>
    <property type="match status" value="1"/>
</dbReference>
<reference evidence="4 6" key="3">
    <citation type="submission" date="2019-08" db="EMBL/GenBank/DDBJ databases">
        <authorList>
            <person name="Kuhnert P."/>
        </authorList>
    </citation>
    <scope>NUCLEOTIDE SEQUENCE [LARGE SCALE GENOMIC DNA]</scope>
    <source>
        <strain evidence="4 6">B36.5</strain>
    </source>
</reference>
<dbReference type="EMBL" id="CP042817">
    <property type="protein sequence ID" value="QEJ97173.1"/>
    <property type="molecule type" value="Genomic_DNA"/>
</dbReference>
<dbReference type="GO" id="GO:0004540">
    <property type="term" value="F:RNA nuclease activity"/>
    <property type="evidence" value="ECO:0007669"/>
    <property type="project" value="InterPro"/>
</dbReference>
<dbReference type="EMBL" id="CDNC01000048">
    <property type="protein sequence ID" value="CEM63047.1"/>
    <property type="molecule type" value="Genomic_DNA"/>
</dbReference>
<reference evidence="3" key="2">
    <citation type="submission" date="2015-01" db="EMBL/GenBank/DDBJ databases">
        <authorList>
            <person name="Xiang T."/>
            <person name="Song Y."/>
            <person name="Huang L."/>
            <person name="Wang B."/>
            <person name="Wu P."/>
        </authorList>
    </citation>
    <scope>NUCLEOTIDE SEQUENCE [LARGE SCALE GENOMIC DNA]</scope>
    <source>
        <strain evidence="3">V1</strain>
    </source>
</reference>
<gene>
    <name evidence="4" type="ORF">FUT82_03675</name>
    <name evidence="3" type="ORF">TPHV1_60035</name>
</gene>
<dbReference type="PANTHER" id="PTHR35811:SF1">
    <property type="entry name" value="HTH OST-TYPE DOMAIN-CONTAINING PROTEIN"/>
    <property type="match status" value="1"/>
</dbReference>
<dbReference type="AlphaFoldDB" id="A0A0B7GZI4"/>
<evidence type="ECO:0000313" key="6">
    <source>
        <dbReference type="Proteomes" id="UP000323594"/>
    </source>
</evidence>
<evidence type="ECO:0000313" key="5">
    <source>
        <dbReference type="Proteomes" id="UP000042527"/>
    </source>
</evidence>
<accession>A0A0B7GZI4</accession>
<keyword evidence="5" id="KW-1185">Reference proteome</keyword>
<proteinExistence type="predicted"/>
<evidence type="ECO:0000259" key="2">
    <source>
        <dbReference type="PROSITE" id="PS51644"/>
    </source>
</evidence>
<dbReference type="CDD" id="cd11297">
    <property type="entry name" value="PIN_LabA-like_N_1"/>
    <property type="match status" value="1"/>
</dbReference>
<dbReference type="Gene3D" id="2.40.50.140">
    <property type="entry name" value="Nucleic acid-binding proteins"/>
    <property type="match status" value="1"/>
</dbReference>
<name>A0A0B7GZI4_TREPH</name>
<dbReference type="InterPro" id="IPR025605">
    <property type="entry name" value="OST-HTH/LOTUS_dom"/>
</dbReference>
<evidence type="ECO:0000256" key="1">
    <source>
        <dbReference type="SAM" id="MobiDB-lite"/>
    </source>
</evidence>
<dbReference type="OrthoDB" id="9783963at2"/>
<dbReference type="PANTHER" id="PTHR35811">
    <property type="entry name" value="SLR1870 PROTEIN"/>
    <property type="match status" value="1"/>
</dbReference>
<dbReference type="InterPro" id="IPR012340">
    <property type="entry name" value="NA-bd_OB-fold"/>
</dbReference>
<dbReference type="GeneID" id="57751967"/>
<evidence type="ECO:0000313" key="4">
    <source>
        <dbReference type="EMBL" id="QEJ97173.1"/>
    </source>
</evidence>
<dbReference type="Gene3D" id="3.30.420.610">
    <property type="entry name" value="LOTUS domain-like"/>
    <property type="match status" value="1"/>
</dbReference>
<sequence>MEKNYALLIDGDNISPRYLEAIVNEVSKEGEIQIKRIYGDWTTVNMNGWKSLLAKIPVRPVQQFRYGDNATDNTIIMEAIELANNNKNINAICIVSTDADYYSLALKLREYGLYVLGIGRSNAKDIWVSSCNEFKYLENLDDDDNDGSAESSEEIDSLEKLLQHAYKNSRMTEEGWVSLSDLGKSIRNSMPEFDPRTYNHSTLREIVEALSDNFDMKSDELVPPNYWIKAKTVAEPAKRLNGAIKRFKEKDHWGVIENKEYGLFQFSYTNLCKDSRRNSLAEGTPVTFSVFRMPNPKAETLEKRNGRASNVKVVKPEKPNVKT</sequence>
<dbReference type="Proteomes" id="UP000042527">
    <property type="component" value="Unassembled WGS sequence"/>
</dbReference>
<reference evidence="5" key="1">
    <citation type="submission" date="2015-01" db="EMBL/GenBank/DDBJ databases">
        <authorList>
            <person name="Manzoor Shahid"/>
            <person name="Zubair Saima"/>
        </authorList>
    </citation>
    <scope>NUCLEOTIDE SEQUENCE [LARGE SCALE GENOMIC DNA]</scope>
    <source>
        <strain evidence="5">V1</strain>
    </source>
</reference>